<dbReference type="Proteomes" id="UP001596435">
    <property type="component" value="Unassembled WGS sequence"/>
</dbReference>
<dbReference type="Gene3D" id="2.40.50.140">
    <property type="entry name" value="Nucleic acid-binding proteins"/>
    <property type="match status" value="1"/>
</dbReference>
<dbReference type="EMBL" id="JBHTAJ010000009">
    <property type="protein sequence ID" value="MFC7179160.1"/>
    <property type="molecule type" value="Genomic_DNA"/>
</dbReference>
<evidence type="ECO:0000256" key="1">
    <source>
        <dbReference type="ARBA" id="ARBA00004496"/>
    </source>
</evidence>
<gene>
    <name evidence="4" type="ORF">ACFQMG_06240</name>
</gene>
<evidence type="ECO:0000259" key="3">
    <source>
        <dbReference type="PROSITE" id="PS51857"/>
    </source>
</evidence>
<evidence type="ECO:0000313" key="5">
    <source>
        <dbReference type="Proteomes" id="UP001596435"/>
    </source>
</evidence>
<comment type="caution">
    <text evidence="4">The sequence shown here is derived from an EMBL/GenBank/DDBJ whole genome shotgun (WGS) entry which is preliminary data.</text>
</comment>
<accession>A0ABW2FS59</accession>
<dbReference type="SMART" id="SM00357">
    <property type="entry name" value="CSP"/>
    <property type="match status" value="1"/>
</dbReference>
<dbReference type="InterPro" id="IPR012340">
    <property type="entry name" value="NA-bd_OB-fold"/>
</dbReference>
<proteinExistence type="predicted"/>
<keyword evidence="5" id="KW-1185">Reference proteome</keyword>
<dbReference type="InterPro" id="IPR002059">
    <property type="entry name" value="CSP_DNA-bd"/>
</dbReference>
<dbReference type="PROSITE" id="PS51857">
    <property type="entry name" value="CSD_2"/>
    <property type="match status" value="1"/>
</dbReference>
<organism evidence="4 5">
    <name type="scientific">Kitasatospora paranensis</name>
    <dbReference type="NCBI Taxonomy" id="258053"/>
    <lineage>
        <taxon>Bacteria</taxon>
        <taxon>Bacillati</taxon>
        <taxon>Actinomycetota</taxon>
        <taxon>Actinomycetes</taxon>
        <taxon>Kitasatosporales</taxon>
        <taxon>Streptomycetaceae</taxon>
        <taxon>Kitasatospora</taxon>
    </lineage>
</organism>
<keyword evidence="2" id="KW-0963">Cytoplasm</keyword>
<dbReference type="InterPro" id="IPR012156">
    <property type="entry name" value="Cold_shock_CspA"/>
</dbReference>
<evidence type="ECO:0000256" key="2">
    <source>
        <dbReference type="ARBA" id="ARBA00022490"/>
    </source>
</evidence>
<dbReference type="InterPro" id="IPR011129">
    <property type="entry name" value="CSD"/>
</dbReference>
<protein>
    <submittedName>
        <fullName evidence="4">Cold-shock protein</fullName>
    </submittedName>
</protein>
<dbReference type="RefSeq" id="WP_345708192.1">
    <property type="nucleotide sequence ID" value="NZ_BAABKV010000001.1"/>
</dbReference>
<name>A0ABW2FS59_9ACTN</name>
<evidence type="ECO:0000313" key="4">
    <source>
        <dbReference type="EMBL" id="MFC7179160.1"/>
    </source>
</evidence>
<dbReference type="SUPFAM" id="SSF50249">
    <property type="entry name" value="Nucleic acid-binding proteins"/>
    <property type="match status" value="1"/>
</dbReference>
<reference evidence="5" key="1">
    <citation type="journal article" date="2019" name="Int. J. Syst. Evol. Microbiol.">
        <title>The Global Catalogue of Microorganisms (GCM) 10K type strain sequencing project: providing services to taxonomists for standard genome sequencing and annotation.</title>
        <authorList>
            <consortium name="The Broad Institute Genomics Platform"/>
            <consortium name="The Broad Institute Genome Sequencing Center for Infectious Disease"/>
            <person name="Wu L."/>
            <person name="Ma J."/>
        </authorList>
    </citation>
    <scope>NUCLEOTIDE SEQUENCE [LARGE SCALE GENOMIC DNA]</scope>
    <source>
        <strain evidence="5">CGMCC 1.12859</strain>
    </source>
</reference>
<dbReference type="PIRSF" id="PIRSF002599">
    <property type="entry name" value="Cold_shock_A"/>
    <property type="match status" value="1"/>
</dbReference>
<comment type="subcellular location">
    <subcellularLocation>
        <location evidence="1">Cytoplasm</location>
    </subcellularLocation>
</comment>
<feature type="domain" description="CSD" evidence="3">
    <location>
        <begin position="1"/>
        <end position="66"/>
    </location>
</feature>
<dbReference type="Pfam" id="PF00313">
    <property type="entry name" value="CSD"/>
    <property type="match status" value="1"/>
</dbReference>
<sequence length="68" mass="7528">MATGTVKTYHSNHGYGVITPDDGGPELTVYYDSIIDAPGHVLTDGQKVEYDLTVQEFREVAERVRTVD</sequence>